<name>A0A9D3YGI7_DREPO</name>
<evidence type="ECO:0000313" key="2">
    <source>
        <dbReference type="EMBL" id="KAH3698336.1"/>
    </source>
</evidence>
<proteinExistence type="predicted"/>
<feature type="region of interest" description="Disordered" evidence="1">
    <location>
        <begin position="98"/>
        <end position="132"/>
    </location>
</feature>
<evidence type="ECO:0000313" key="3">
    <source>
        <dbReference type="Proteomes" id="UP000828390"/>
    </source>
</evidence>
<feature type="compositionally biased region" description="Polar residues" evidence="1">
    <location>
        <begin position="103"/>
        <end position="114"/>
    </location>
</feature>
<dbReference type="AlphaFoldDB" id="A0A9D3YGI7"/>
<reference evidence="2" key="2">
    <citation type="submission" date="2020-11" db="EMBL/GenBank/DDBJ databases">
        <authorList>
            <person name="McCartney M.A."/>
            <person name="Auch B."/>
            <person name="Kono T."/>
            <person name="Mallez S."/>
            <person name="Becker A."/>
            <person name="Gohl D.M."/>
            <person name="Silverstein K.A.T."/>
            <person name="Koren S."/>
            <person name="Bechman K.B."/>
            <person name="Herman A."/>
            <person name="Abrahante J.E."/>
            <person name="Garbe J."/>
        </authorList>
    </citation>
    <scope>NUCLEOTIDE SEQUENCE</scope>
    <source>
        <strain evidence="2">Duluth1</strain>
        <tissue evidence="2">Whole animal</tissue>
    </source>
</reference>
<organism evidence="2 3">
    <name type="scientific">Dreissena polymorpha</name>
    <name type="common">Zebra mussel</name>
    <name type="synonym">Mytilus polymorpha</name>
    <dbReference type="NCBI Taxonomy" id="45954"/>
    <lineage>
        <taxon>Eukaryota</taxon>
        <taxon>Metazoa</taxon>
        <taxon>Spiralia</taxon>
        <taxon>Lophotrochozoa</taxon>
        <taxon>Mollusca</taxon>
        <taxon>Bivalvia</taxon>
        <taxon>Autobranchia</taxon>
        <taxon>Heteroconchia</taxon>
        <taxon>Euheterodonta</taxon>
        <taxon>Imparidentia</taxon>
        <taxon>Neoheterodontei</taxon>
        <taxon>Myida</taxon>
        <taxon>Dreissenoidea</taxon>
        <taxon>Dreissenidae</taxon>
        <taxon>Dreissena</taxon>
    </lineage>
</organism>
<accession>A0A9D3YGI7</accession>
<protein>
    <submittedName>
        <fullName evidence="2">Uncharacterized protein</fullName>
    </submittedName>
</protein>
<evidence type="ECO:0000256" key="1">
    <source>
        <dbReference type="SAM" id="MobiDB-lite"/>
    </source>
</evidence>
<sequence length="132" mass="14782">MNKVLKVANLGINLTKHDIKYVKVISSNDATKESLLIVTFRFDDDTFHVNNGRALLRTSPIRAAVDLTFKQRETLRSIHKMGKSGYFLKGKLQVKDKPVEPNASRTFQSHTQPVSDDLHGTKHANAPGEAQQ</sequence>
<gene>
    <name evidence="2" type="ORF">DPMN_085855</name>
</gene>
<reference evidence="2" key="1">
    <citation type="journal article" date="2019" name="bioRxiv">
        <title>The Genome of the Zebra Mussel, Dreissena polymorpha: A Resource for Invasive Species Research.</title>
        <authorList>
            <person name="McCartney M.A."/>
            <person name="Auch B."/>
            <person name="Kono T."/>
            <person name="Mallez S."/>
            <person name="Zhang Y."/>
            <person name="Obille A."/>
            <person name="Becker A."/>
            <person name="Abrahante J.E."/>
            <person name="Garbe J."/>
            <person name="Badalamenti J.P."/>
            <person name="Herman A."/>
            <person name="Mangelson H."/>
            <person name="Liachko I."/>
            <person name="Sullivan S."/>
            <person name="Sone E.D."/>
            <person name="Koren S."/>
            <person name="Silverstein K.A.T."/>
            <person name="Beckman K.B."/>
            <person name="Gohl D.M."/>
        </authorList>
    </citation>
    <scope>NUCLEOTIDE SEQUENCE</scope>
    <source>
        <strain evidence="2">Duluth1</strain>
        <tissue evidence="2">Whole animal</tissue>
    </source>
</reference>
<dbReference type="EMBL" id="JAIWYP010000016">
    <property type="protein sequence ID" value="KAH3698336.1"/>
    <property type="molecule type" value="Genomic_DNA"/>
</dbReference>
<dbReference type="Proteomes" id="UP000828390">
    <property type="component" value="Unassembled WGS sequence"/>
</dbReference>
<keyword evidence="3" id="KW-1185">Reference proteome</keyword>
<comment type="caution">
    <text evidence="2">The sequence shown here is derived from an EMBL/GenBank/DDBJ whole genome shotgun (WGS) entry which is preliminary data.</text>
</comment>